<dbReference type="Gene3D" id="3.40.50.2300">
    <property type="match status" value="1"/>
</dbReference>
<comment type="subcellular location">
    <subcellularLocation>
        <location evidence="5">Cytoplasm</location>
    </subcellularLocation>
</comment>
<dbReference type="InterPro" id="IPR001789">
    <property type="entry name" value="Sig_transdc_resp-reg_receiver"/>
</dbReference>
<feature type="domain" description="Response regulatory" evidence="8">
    <location>
        <begin position="6"/>
        <end position="123"/>
    </location>
</feature>
<dbReference type="PIRSF" id="PIRSF000876">
    <property type="entry name" value="RR_chemtxs_CheB"/>
    <property type="match status" value="1"/>
</dbReference>
<dbReference type="InterPro" id="IPR000673">
    <property type="entry name" value="Sig_transdc_resp-reg_Me-estase"/>
</dbReference>
<feature type="domain" description="CheB-type methylesterase" evidence="9">
    <location>
        <begin position="160"/>
        <end position="349"/>
    </location>
</feature>
<proteinExistence type="inferred from homology"/>
<evidence type="ECO:0000256" key="5">
    <source>
        <dbReference type="HAMAP-Rule" id="MF_00099"/>
    </source>
</evidence>
<dbReference type="PANTHER" id="PTHR42872">
    <property type="entry name" value="PROTEIN-GLUTAMATE METHYLESTERASE/PROTEIN-GLUTAMINE GLUTAMINASE"/>
    <property type="match status" value="1"/>
</dbReference>
<evidence type="ECO:0000313" key="10">
    <source>
        <dbReference type="EMBL" id="PYC48627.1"/>
    </source>
</evidence>
<dbReference type="PROSITE" id="PS50110">
    <property type="entry name" value="RESPONSE_REGULATORY"/>
    <property type="match status" value="1"/>
</dbReference>
<feature type="modified residue" description="4-aspartylphosphate" evidence="5 7">
    <location>
        <position position="57"/>
    </location>
</feature>
<comment type="domain">
    <text evidence="5">Contains a C-terminal catalytic domain, and an N-terminal region which modulates catalytic activity.</text>
</comment>
<comment type="catalytic activity">
    <reaction evidence="5">
        <text>L-glutaminyl-[protein] + H2O = L-glutamyl-[protein] + NH4(+)</text>
        <dbReference type="Rhea" id="RHEA:16441"/>
        <dbReference type="Rhea" id="RHEA-COMP:10207"/>
        <dbReference type="Rhea" id="RHEA-COMP:10208"/>
        <dbReference type="ChEBI" id="CHEBI:15377"/>
        <dbReference type="ChEBI" id="CHEBI:28938"/>
        <dbReference type="ChEBI" id="CHEBI:29973"/>
        <dbReference type="ChEBI" id="CHEBI:30011"/>
        <dbReference type="EC" id="3.5.1.44"/>
    </reaction>
</comment>
<dbReference type="EMBL" id="QFVT01000003">
    <property type="protein sequence ID" value="PYC48627.1"/>
    <property type="molecule type" value="Genomic_DNA"/>
</dbReference>
<feature type="active site" evidence="5 6">
    <location>
        <position position="169"/>
    </location>
</feature>
<reference evidence="10 11" key="1">
    <citation type="submission" date="2018-05" db="EMBL/GenBank/DDBJ databases">
        <title>Oceanovita maritima gen. nov., sp. nov., a marine bacterium in the family Rhodobacteraceae isolated from surface seawater of Lundu port Xiamen, China.</title>
        <authorList>
            <person name="Hetharua B.H."/>
            <person name="Min D."/>
            <person name="Liao H."/>
            <person name="Tian Y."/>
        </authorList>
    </citation>
    <scope>NUCLEOTIDE SEQUENCE [LARGE SCALE GENOMIC DNA]</scope>
    <source>
        <strain evidence="10 11">FSX-11</strain>
    </source>
</reference>
<dbReference type="GO" id="GO:0006935">
    <property type="term" value="P:chemotaxis"/>
    <property type="evidence" value="ECO:0007669"/>
    <property type="project" value="UniProtKB-UniRule"/>
</dbReference>
<dbReference type="PROSITE" id="PS50122">
    <property type="entry name" value="CHEB"/>
    <property type="match status" value="1"/>
</dbReference>
<dbReference type="Pfam" id="PF00072">
    <property type="entry name" value="Response_reg"/>
    <property type="match status" value="1"/>
</dbReference>
<evidence type="ECO:0000256" key="7">
    <source>
        <dbReference type="PROSITE-ProRule" id="PRU00169"/>
    </source>
</evidence>
<comment type="similarity">
    <text evidence="5">Belongs to the CheB family.</text>
</comment>
<keyword evidence="5 7" id="KW-0597">Phosphoprotein</keyword>
<dbReference type="InterPro" id="IPR011006">
    <property type="entry name" value="CheY-like_superfamily"/>
</dbReference>
<dbReference type="Pfam" id="PF01339">
    <property type="entry name" value="CheB_methylest"/>
    <property type="match status" value="1"/>
</dbReference>
<dbReference type="HAMAP" id="MF_00099">
    <property type="entry name" value="CheB_chemtxs"/>
    <property type="match status" value="1"/>
</dbReference>
<dbReference type="GO" id="GO:0000156">
    <property type="term" value="F:phosphorelay response regulator activity"/>
    <property type="evidence" value="ECO:0007669"/>
    <property type="project" value="InterPro"/>
</dbReference>
<dbReference type="Gene3D" id="3.40.50.180">
    <property type="entry name" value="Methylesterase CheB, C-terminal domain"/>
    <property type="match status" value="1"/>
</dbReference>
<feature type="active site" evidence="5 6">
    <location>
        <position position="291"/>
    </location>
</feature>
<dbReference type="CDD" id="cd17541">
    <property type="entry name" value="REC_CheB-like"/>
    <property type="match status" value="1"/>
</dbReference>
<evidence type="ECO:0000256" key="1">
    <source>
        <dbReference type="ARBA" id="ARBA00022490"/>
    </source>
</evidence>
<evidence type="ECO:0000256" key="3">
    <source>
        <dbReference type="ARBA" id="ARBA00022801"/>
    </source>
</evidence>
<comment type="PTM">
    <text evidence="5">Phosphorylated by CheA. Phosphorylation of the N-terminal regulatory domain activates the methylesterase activity.</text>
</comment>
<keyword evidence="11" id="KW-1185">Reference proteome</keyword>
<dbReference type="EC" id="3.5.1.44" evidence="5"/>
<keyword evidence="1 5" id="KW-0963">Cytoplasm</keyword>
<dbReference type="SUPFAM" id="SSF52172">
    <property type="entry name" value="CheY-like"/>
    <property type="match status" value="1"/>
</dbReference>
<dbReference type="InterPro" id="IPR008248">
    <property type="entry name" value="CheB-like"/>
</dbReference>
<dbReference type="GO" id="GO:0050568">
    <property type="term" value="F:protein-glutamine glutaminase activity"/>
    <property type="evidence" value="ECO:0007669"/>
    <property type="project" value="UniProtKB-UniRule"/>
</dbReference>
<evidence type="ECO:0000256" key="6">
    <source>
        <dbReference type="PROSITE-ProRule" id="PRU00050"/>
    </source>
</evidence>
<evidence type="ECO:0000313" key="11">
    <source>
        <dbReference type="Proteomes" id="UP000248012"/>
    </source>
</evidence>
<dbReference type="OrthoDB" id="9793421at2"/>
<feature type="active site" evidence="5 6">
    <location>
        <position position="195"/>
    </location>
</feature>
<evidence type="ECO:0000256" key="4">
    <source>
        <dbReference type="ARBA" id="ARBA00048267"/>
    </source>
</evidence>
<dbReference type="NCBIfam" id="NF001965">
    <property type="entry name" value="PRK00742.1"/>
    <property type="match status" value="1"/>
</dbReference>
<comment type="caution">
    <text evidence="10">The sequence shown here is derived from an EMBL/GenBank/DDBJ whole genome shotgun (WGS) entry which is preliminary data.</text>
</comment>
<evidence type="ECO:0000256" key="2">
    <source>
        <dbReference type="ARBA" id="ARBA00022500"/>
    </source>
</evidence>
<dbReference type="GO" id="GO:0008984">
    <property type="term" value="F:protein-glutamate methylesterase activity"/>
    <property type="evidence" value="ECO:0007669"/>
    <property type="project" value="UniProtKB-UniRule"/>
</dbReference>
<dbReference type="SMART" id="SM00448">
    <property type="entry name" value="REC"/>
    <property type="match status" value="1"/>
</dbReference>
<dbReference type="AlphaFoldDB" id="A0A2V4NQB0"/>
<dbReference type="InterPro" id="IPR035909">
    <property type="entry name" value="CheB_C"/>
</dbReference>
<name>A0A2V4NQB0_9RHOB</name>
<dbReference type="SUPFAM" id="SSF52738">
    <property type="entry name" value="Methylesterase CheB, C-terminal domain"/>
    <property type="match status" value="1"/>
</dbReference>
<gene>
    <name evidence="5" type="primary">cheB</name>
    <name evidence="10" type="ORF">DI396_04390</name>
</gene>
<dbReference type="GO" id="GO:0005737">
    <property type="term" value="C:cytoplasm"/>
    <property type="evidence" value="ECO:0007669"/>
    <property type="project" value="UniProtKB-SubCell"/>
</dbReference>
<accession>A0A2V4NQB0</accession>
<dbReference type="EC" id="3.1.1.61" evidence="5"/>
<keyword evidence="2 5" id="KW-0145">Chemotaxis</keyword>
<comment type="function">
    <text evidence="5">Involved in chemotaxis. Part of a chemotaxis signal transduction system that modulates chemotaxis in response to various stimuli. Catalyzes the demethylation of specific methylglutamate residues introduced into the chemoreceptors (methyl-accepting chemotaxis proteins or MCP) by CheR. Also mediates the irreversible deamidation of specific glutamine residues to glutamic acid.</text>
</comment>
<dbReference type="CDD" id="cd16432">
    <property type="entry name" value="CheB_Rec"/>
    <property type="match status" value="1"/>
</dbReference>
<evidence type="ECO:0000259" key="8">
    <source>
        <dbReference type="PROSITE" id="PS50110"/>
    </source>
</evidence>
<dbReference type="PANTHER" id="PTHR42872:SF6">
    <property type="entry name" value="PROTEIN-GLUTAMATE METHYLESTERASE_PROTEIN-GLUTAMINE GLUTAMINASE"/>
    <property type="match status" value="1"/>
</dbReference>
<protein>
    <recommendedName>
        <fullName evidence="5">Protein-glutamate methylesterase/protein-glutamine glutaminase</fullName>
        <ecNumber evidence="5">3.1.1.61</ecNumber>
        <ecNumber evidence="5">3.5.1.44</ecNumber>
    </recommendedName>
</protein>
<comment type="catalytic activity">
    <reaction evidence="4 5">
        <text>[protein]-L-glutamate 5-O-methyl ester + H2O = L-glutamyl-[protein] + methanol + H(+)</text>
        <dbReference type="Rhea" id="RHEA:23236"/>
        <dbReference type="Rhea" id="RHEA-COMP:10208"/>
        <dbReference type="Rhea" id="RHEA-COMP:10311"/>
        <dbReference type="ChEBI" id="CHEBI:15377"/>
        <dbReference type="ChEBI" id="CHEBI:15378"/>
        <dbReference type="ChEBI" id="CHEBI:17790"/>
        <dbReference type="ChEBI" id="CHEBI:29973"/>
        <dbReference type="ChEBI" id="CHEBI:82795"/>
        <dbReference type="EC" id="3.1.1.61"/>
    </reaction>
</comment>
<organism evidence="10 11">
    <name type="scientific">Litorivita pollutaquae</name>
    <dbReference type="NCBI Taxonomy" id="2200892"/>
    <lineage>
        <taxon>Bacteria</taxon>
        <taxon>Pseudomonadati</taxon>
        <taxon>Pseudomonadota</taxon>
        <taxon>Alphaproteobacteria</taxon>
        <taxon>Rhodobacterales</taxon>
        <taxon>Paracoccaceae</taxon>
        <taxon>Litorivita</taxon>
    </lineage>
</organism>
<keyword evidence="3 5" id="KW-0378">Hydrolase</keyword>
<sequence length="350" mass="37394">MAVPRKVLIVDDSAAIRAVLKHALSRDPRLKVVGEAADAYEARALIKHLNPDVLTLDVEMPRMSGLDFLERLMRLRPTPVVMFSSVTQSGSANAVRALSLGAFDVLAKSTNGIGQSDLVLLCNAVANARVNTGKSRSDVWKPSTRCTDAPEVPDMARKWGGEAILIGASTGGVAAIEKLLATMPCNAPPIVVSQHMPAAFLNSFCTRLGHLFPQNVQLAEEGLELKPGHIFISPGGLYHTGVAQRAGKMYCTLIDKPKRNGHCPSVDELFFSSESFAKRIHAVILTGLGRDGAEGMKALHDKGAHCIAQDSDSCVVYGMPRAAVELGGVDEQVPLENMSELVCAPVRGKL</sequence>
<dbReference type="Proteomes" id="UP000248012">
    <property type="component" value="Unassembled WGS sequence"/>
</dbReference>
<evidence type="ECO:0000259" key="9">
    <source>
        <dbReference type="PROSITE" id="PS50122"/>
    </source>
</evidence>